<keyword evidence="2" id="KW-1185">Reference proteome</keyword>
<dbReference type="RefSeq" id="WP_251807436.1">
    <property type="nucleotide sequence ID" value="NZ_CP166679.1"/>
</dbReference>
<evidence type="ECO:0000313" key="1">
    <source>
        <dbReference type="EMBL" id="MFD2788178.1"/>
    </source>
</evidence>
<accession>A0ABW5V9Q2</accession>
<protein>
    <submittedName>
        <fullName evidence="1">DUF6327 family protein</fullName>
    </submittedName>
</protein>
<dbReference type="Proteomes" id="UP001597532">
    <property type="component" value="Unassembled WGS sequence"/>
</dbReference>
<evidence type="ECO:0000313" key="2">
    <source>
        <dbReference type="Proteomes" id="UP001597532"/>
    </source>
</evidence>
<dbReference type="InterPro" id="IPR046290">
    <property type="entry name" value="DUF6327"/>
</dbReference>
<dbReference type="EMBL" id="JBHUOK010000001">
    <property type="protein sequence ID" value="MFD2788178.1"/>
    <property type="molecule type" value="Genomic_DNA"/>
</dbReference>
<proteinExistence type="predicted"/>
<comment type="caution">
    <text evidence="1">The sequence shown here is derived from an EMBL/GenBank/DDBJ whole genome shotgun (WGS) entry which is preliminary data.</text>
</comment>
<name>A0ABW5V9Q2_9FLAO</name>
<reference evidence="2" key="1">
    <citation type="journal article" date="2019" name="Int. J. Syst. Evol. Microbiol.">
        <title>The Global Catalogue of Microorganisms (GCM) 10K type strain sequencing project: providing services to taxonomists for standard genome sequencing and annotation.</title>
        <authorList>
            <consortium name="The Broad Institute Genomics Platform"/>
            <consortium name="The Broad Institute Genome Sequencing Center for Infectious Disease"/>
            <person name="Wu L."/>
            <person name="Ma J."/>
        </authorList>
    </citation>
    <scope>NUCLEOTIDE SEQUENCE [LARGE SCALE GENOMIC DNA]</scope>
    <source>
        <strain evidence="2">KCTC 52924</strain>
    </source>
</reference>
<sequence length="71" mass="8316">MNKPVFTSFEEIDHKLKILRLQREIEMEQIKLHLNGAKNNLLPTALVGGVGRWSKRLLITFISRKILRKFS</sequence>
<gene>
    <name evidence="1" type="ORF">ACFS1K_00220</name>
</gene>
<organism evidence="1 2">
    <name type="scientific">Arenibacter antarcticus</name>
    <dbReference type="NCBI Taxonomy" id="2040469"/>
    <lineage>
        <taxon>Bacteria</taxon>
        <taxon>Pseudomonadati</taxon>
        <taxon>Bacteroidota</taxon>
        <taxon>Flavobacteriia</taxon>
        <taxon>Flavobacteriales</taxon>
        <taxon>Flavobacteriaceae</taxon>
        <taxon>Arenibacter</taxon>
    </lineage>
</organism>
<dbReference type="Pfam" id="PF19852">
    <property type="entry name" value="DUF6327"/>
    <property type="match status" value="1"/>
</dbReference>